<feature type="domain" description="Protein kinase" evidence="7">
    <location>
        <begin position="17"/>
        <end position="280"/>
    </location>
</feature>
<gene>
    <name evidence="8" type="ORF">Sipo8835_05795</name>
</gene>
<keyword evidence="8" id="KW-0723">Serine/threonine-protein kinase</keyword>
<dbReference type="InterPro" id="IPR011009">
    <property type="entry name" value="Kinase-like_dom_sf"/>
</dbReference>
<evidence type="ECO:0000256" key="5">
    <source>
        <dbReference type="PROSITE-ProRule" id="PRU10141"/>
    </source>
</evidence>
<sequence>MVEPLRHGTDPGRVGPFELMGRLGSGGMGSVYLARRTGSGLLVALKTIRAELSAEPGYRERFAREIEIAHAVRSVHTAQLVDFDAEADVPWLATELVHGPNLADVLAMHGRLPDGSVRVLAASLAEALKAIHTAGIVHRDVKPSNIILAETGPRLVDFGVARPVGQVGLTSTGQFVGSVVYASPEQLLAQRVGPQSDMFSLGVVLAEASGEAVRSAQGTPLAADAVDGRTPSLPSLPPDLRTLVRKCLSRNPDGRPSPTEVPGMLAELPRPDGRGTYRWLPDSVSRSVRRSSEGLLAVTHPPTALDPQSAGAHQQPTATAYVSPGGPAPAQAPTSPIGRPGIPVPTPAAGKRLALTVALALAASLLVVTGVSLAGQDSGAGAGSGAGVPDSMPGTTATASAEPFGDGKPSRGTAPPPDTATPAGTPAESVRAPSAAAPEPPTFTRGTLGVSRYQDPGYAATVTSVNASGHQLTVALRARGEADLRAADTTCLVVRGPDGTFTVRPTAWDAETARPGAFDGTLTFPLLVSGRYVLRYSCQDDYSDAELGTATVPHIGISRYSDEFFAVVLSADRTSSGLQLVFASAGDPTLRSPQTSCLNQGGAEEYPEDVRLDRSDTTLNHFHYGVMDFASGAQGSSFTYSCAGDYSAVPLP</sequence>
<dbReference type="RefSeq" id="WP_141581004.1">
    <property type="nucleotide sequence ID" value="NZ_JARAVC010000005.1"/>
</dbReference>
<dbReference type="InterPro" id="IPR017441">
    <property type="entry name" value="Protein_kinase_ATP_BS"/>
</dbReference>
<evidence type="ECO:0000256" key="3">
    <source>
        <dbReference type="ARBA" id="ARBA00022777"/>
    </source>
</evidence>
<comment type="caution">
    <text evidence="8">The sequence shown here is derived from an EMBL/GenBank/DDBJ whole genome shotgun (WGS) entry which is preliminary data.</text>
</comment>
<dbReference type="PANTHER" id="PTHR43289">
    <property type="entry name" value="MITOGEN-ACTIVATED PROTEIN KINASE KINASE KINASE 20-RELATED"/>
    <property type="match status" value="1"/>
</dbReference>
<feature type="region of interest" description="Disordered" evidence="6">
    <location>
        <begin position="301"/>
        <end position="343"/>
    </location>
</feature>
<evidence type="ECO:0000256" key="4">
    <source>
        <dbReference type="ARBA" id="ARBA00022840"/>
    </source>
</evidence>
<reference evidence="8 9" key="1">
    <citation type="submission" date="2019-03" db="EMBL/GenBank/DDBJ databases">
        <title>Comparative genomic analyses of the sweetpotato soil rot pathogen, Streptomyces ipomoeae.</title>
        <authorList>
            <person name="Ruschel Soares N."/>
            <person name="Badger J.H."/>
            <person name="Huguet-Tapia J.C."/>
            <person name="Clark C.A."/>
            <person name="Pettis G.S."/>
        </authorList>
    </citation>
    <scope>NUCLEOTIDE SEQUENCE [LARGE SCALE GENOMIC DNA]</scope>
    <source>
        <strain evidence="8 9">88-35</strain>
    </source>
</reference>
<evidence type="ECO:0000313" key="8">
    <source>
        <dbReference type="EMBL" id="TQE38219.1"/>
    </source>
</evidence>
<feature type="region of interest" description="Disordered" evidence="6">
    <location>
        <begin position="249"/>
        <end position="269"/>
    </location>
</feature>
<dbReference type="SUPFAM" id="SSF56112">
    <property type="entry name" value="Protein kinase-like (PK-like)"/>
    <property type="match status" value="1"/>
</dbReference>
<organism evidence="8 9">
    <name type="scientific">Streptomyces ipomoeae</name>
    <dbReference type="NCBI Taxonomy" id="103232"/>
    <lineage>
        <taxon>Bacteria</taxon>
        <taxon>Bacillati</taxon>
        <taxon>Actinomycetota</taxon>
        <taxon>Actinomycetes</taxon>
        <taxon>Kitasatosporales</taxon>
        <taxon>Streptomycetaceae</taxon>
        <taxon>Streptomyces</taxon>
    </lineage>
</organism>
<keyword evidence="2 5" id="KW-0547">Nucleotide-binding</keyword>
<dbReference type="EMBL" id="SPAZ01000048">
    <property type="protein sequence ID" value="TQE38219.1"/>
    <property type="molecule type" value="Genomic_DNA"/>
</dbReference>
<dbReference type="InterPro" id="IPR008271">
    <property type="entry name" value="Ser/Thr_kinase_AS"/>
</dbReference>
<evidence type="ECO:0000259" key="7">
    <source>
        <dbReference type="PROSITE" id="PS50011"/>
    </source>
</evidence>
<name>A0AAE9B2K2_9ACTN</name>
<dbReference type="PROSITE" id="PS00107">
    <property type="entry name" value="PROTEIN_KINASE_ATP"/>
    <property type="match status" value="1"/>
</dbReference>
<dbReference type="Pfam" id="PF00069">
    <property type="entry name" value="Pkinase"/>
    <property type="match status" value="1"/>
</dbReference>
<dbReference type="PANTHER" id="PTHR43289:SF34">
    <property type="entry name" value="SERINE_THREONINE-PROTEIN KINASE YBDM-RELATED"/>
    <property type="match status" value="1"/>
</dbReference>
<keyword evidence="4 5" id="KW-0067">ATP-binding</keyword>
<dbReference type="SMART" id="SM00220">
    <property type="entry name" value="S_TKc"/>
    <property type="match status" value="1"/>
</dbReference>
<evidence type="ECO:0000256" key="6">
    <source>
        <dbReference type="SAM" id="MobiDB-lite"/>
    </source>
</evidence>
<keyword evidence="3 8" id="KW-0418">Kinase</keyword>
<proteinExistence type="predicted"/>
<dbReference type="GO" id="GO:0005524">
    <property type="term" value="F:ATP binding"/>
    <property type="evidence" value="ECO:0007669"/>
    <property type="project" value="UniProtKB-UniRule"/>
</dbReference>
<dbReference type="InterPro" id="IPR000719">
    <property type="entry name" value="Prot_kinase_dom"/>
</dbReference>
<evidence type="ECO:0000256" key="2">
    <source>
        <dbReference type="ARBA" id="ARBA00022741"/>
    </source>
</evidence>
<dbReference type="Gene3D" id="3.30.200.20">
    <property type="entry name" value="Phosphorylase Kinase, domain 1"/>
    <property type="match status" value="1"/>
</dbReference>
<dbReference type="Proteomes" id="UP000318720">
    <property type="component" value="Unassembled WGS sequence"/>
</dbReference>
<dbReference type="PROSITE" id="PS50011">
    <property type="entry name" value="PROTEIN_KINASE_DOM"/>
    <property type="match status" value="1"/>
</dbReference>
<feature type="region of interest" description="Disordered" evidence="6">
    <location>
        <begin position="378"/>
        <end position="449"/>
    </location>
</feature>
<evidence type="ECO:0000313" key="9">
    <source>
        <dbReference type="Proteomes" id="UP000318720"/>
    </source>
</evidence>
<dbReference type="PROSITE" id="PS00108">
    <property type="entry name" value="PROTEIN_KINASE_ST"/>
    <property type="match status" value="1"/>
</dbReference>
<dbReference type="AlphaFoldDB" id="A0AAE9B2K2"/>
<feature type="compositionally biased region" description="Polar residues" evidence="6">
    <location>
        <begin position="311"/>
        <end position="320"/>
    </location>
</feature>
<dbReference type="CDD" id="cd14014">
    <property type="entry name" value="STKc_PknB_like"/>
    <property type="match status" value="1"/>
</dbReference>
<accession>A0AAE9B2K2</accession>
<dbReference type="Gene3D" id="1.10.510.10">
    <property type="entry name" value="Transferase(Phosphotransferase) domain 1"/>
    <property type="match status" value="1"/>
</dbReference>
<keyword evidence="1" id="KW-0808">Transferase</keyword>
<evidence type="ECO:0000256" key="1">
    <source>
        <dbReference type="ARBA" id="ARBA00022679"/>
    </source>
</evidence>
<protein>
    <submittedName>
        <fullName evidence="8">Serine/threonine protein kinase</fullName>
    </submittedName>
</protein>
<dbReference type="GO" id="GO:0004674">
    <property type="term" value="F:protein serine/threonine kinase activity"/>
    <property type="evidence" value="ECO:0007669"/>
    <property type="project" value="UniProtKB-KW"/>
</dbReference>
<feature type="binding site" evidence="5">
    <location>
        <position position="46"/>
    </location>
    <ligand>
        <name>ATP</name>
        <dbReference type="ChEBI" id="CHEBI:30616"/>
    </ligand>
</feature>